<dbReference type="GO" id="GO:0006511">
    <property type="term" value="P:ubiquitin-dependent protein catabolic process"/>
    <property type="evidence" value="ECO:0007669"/>
    <property type="project" value="InterPro"/>
</dbReference>
<name>A0AAV1AJF0_VICFA</name>
<proteinExistence type="inferred from homology"/>
<keyword evidence="4" id="KW-1185">Reference proteome</keyword>
<comment type="similarity">
    <text evidence="1">Belongs to the cullin family.</text>
</comment>
<dbReference type="Proteomes" id="UP001157006">
    <property type="component" value="Chromosome 4"/>
</dbReference>
<dbReference type="SUPFAM" id="SSF74788">
    <property type="entry name" value="Cullin repeat-like"/>
    <property type="match status" value="1"/>
</dbReference>
<dbReference type="EMBL" id="OX451739">
    <property type="protein sequence ID" value="CAI8610615.1"/>
    <property type="molecule type" value="Genomic_DNA"/>
</dbReference>
<feature type="domain" description="Cullin N-terminal" evidence="2">
    <location>
        <begin position="14"/>
        <end position="203"/>
    </location>
</feature>
<dbReference type="GO" id="GO:0031625">
    <property type="term" value="F:ubiquitin protein ligase binding"/>
    <property type="evidence" value="ECO:0007669"/>
    <property type="project" value="InterPro"/>
</dbReference>
<evidence type="ECO:0000256" key="1">
    <source>
        <dbReference type="ARBA" id="ARBA00006019"/>
    </source>
</evidence>
<organism evidence="3 4">
    <name type="scientific">Vicia faba</name>
    <name type="common">Broad bean</name>
    <name type="synonym">Faba vulgaris</name>
    <dbReference type="NCBI Taxonomy" id="3906"/>
    <lineage>
        <taxon>Eukaryota</taxon>
        <taxon>Viridiplantae</taxon>
        <taxon>Streptophyta</taxon>
        <taxon>Embryophyta</taxon>
        <taxon>Tracheophyta</taxon>
        <taxon>Spermatophyta</taxon>
        <taxon>Magnoliopsida</taxon>
        <taxon>eudicotyledons</taxon>
        <taxon>Gunneridae</taxon>
        <taxon>Pentapetalae</taxon>
        <taxon>rosids</taxon>
        <taxon>fabids</taxon>
        <taxon>Fabales</taxon>
        <taxon>Fabaceae</taxon>
        <taxon>Papilionoideae</taxon>
        <taxon>50 kb inversion clade</taxon>
        <taxon>NPAAA clade</taxon>
        <taxon>Hologalegina</taxon>
        <taxon>IRL clade</taxon>
        <taxon>Fabeae</taxon>
        <taxon>Vicia</taxon>
    </lineage>
</organism>
<evidence type="ECO:0000313" key="3">
    <source>
        <dbReference type="EMBL" id="CAI8610615.1"/>
    </source>
</evidence>
<dbReference type="InterPro" id="IPR045093">
    <property type="entry name" value="Cullin"/>
</dbReference>
<dbReference type="AlphaFoldDB" id="A0AAV1AJF0"/>
<evidence type="ECO:0000259" key="2">
    <source>
        <dbReference type="Pfam" id="PF00888"/>
    </source>
</evidence>
<dbReference type="Pfam" id="PF00888">
    <property type="entry name" value="Cullin"/>
    <property type="match status" value="1"/>
</dbReference>
<sequence>MSNFEPRIDFEESWNYVEKRIKKVLDNLECLPNTHLSSEDNIMIYTDIYNMGFMHNSFVYDKYKEVIYDYIISTVLPSLEGKKDEVLLRELLRRWSNHKTMTNCLSKFFLHLELKYIPRTILPSLQETSFLSFYNLVYDRLHTQVMDAILAMIDRKLVGDAIDGTLVNNILVFYSEIGEKTRKEEPKQFAETMMMKANETFYMHVEASD</sequence>
<dbReference type="PANTHER" id="PTHR11932">
    <property type="entry name" value="CULLIN"/>
    <property type="match status" value="1"/>
</dbReference>
<dbReference type="InterPro" id="IPR016159">
    <property type="entry name" value="Cullin_repeat-like_dom_sf"/>
</dbReference>
<gene>
    <name evidence="3" type="ORF">VFH_IV190880</name>
</gene>
<dbReference type="Gene3D" id="1.20.1310.10">
    <property type="entry name" value="Cullin Repeats"/>
    <property type="match status" value="2"/>
</dbReference>
<dbReference type="InterPro" id="IPR001373">
    <property type="entry name" value="Cullin_N"/>
</dbReference>
<accession>A0AAV1AJF0</accession>
<reference evidence="3 4" key="1">
    <citation type="submission" date="2023-01" db="EMBL/GenBank/DDBJ databases">
        <authorList>
            <person name="Kreplak J."/>
        </authorList>
    </citation>
    <scope>NUCLEOTIDE SEQUENCE [LARGE SCALE GENOMIC DNA]</scope>
</reference>
<evidence type="ECO:0000313" key="4">
    <source>
        <dbReference type="Proteomes" id="UP001157006"/>
    </source>
</evidence>
<protein>
    <recommendedName>
        <fullName evidence="2">Cullin N-terminal domain-containing protein</fullName>
    </recommendedName>
</protein>